<feature type="transmembrane region" description="Helical" evidence="3">
    <location>
        <begin position="187"/>
        <end position="207"/>
    </location>
</feature>
<dbReference type="Pfam" id="PF00041">
    <property type="entry name" value="fn3"/>
    <property type="match status" value="1"/>
</dbReference>
<evidence type="ECO:0000259" key="4">
    <source>
        <dbReference type="PROSITE" id="PS50853"/>
    </source>
</evidence>
<dbReference type="Proteomes" id="UP001500218">
    <property type="component" value="Unassembled WGS sequence"/>
</dbReference>
<evidence type="ECO:0000256" key="3">
    <source>
        <dbReference type="SAM" id="Phobius"/>
    </source>
</evidence>
<dbReference type="PROSITE" id="PS50853">
    <property type="entry name" value="FN3"/>
    <property type="match status" value="1"/>
</dbReference>
<keyword evidence="6" id="KW-1185">Reference proteome</keyword>
<evidence type="ECO:0000256" key="1">
    <source>
        <dbReference type="ARBA" id="ARBA00023295"/>
    </source>
</evidence>
<gene>
    <name evidence="5" type="ORF">GCM10009682_47000</name>
</gene>
<evidence type="ECO:0000313" key="5">
    <source>
        <dbReference type="EMBL" id="GAA1821462.1"/>
    </source>
</evidence>
<evidence type="ECO:0000256" key="2">
    <source>
        <dbReference type="ARBA" id="ARBA00023326"/>
    </source>
</evidence>
<keyword evidence="3" id="KW-0472">Membrane</keyword>
<feature type="domain" description="Fibronectin type-III" evidence="4">
    <location>
        <begin position="1"/>
        <end position="73"/>
    </location>
</feature>
<dbReference type="CDD" id="cd00063">
    <property type="entry name" value="FN3"/>
    <property type="match status" value="1"/>
</dbReference>
<sequence>MSSALVEWTASPGSITKYVVTAAPGPATCTTDGTACVIGGAAGTEYTYTVVAYAGNVASAPSAPSNPVTLEAPVVSPTPPATDATMTSDLSSGQTVGVGMKITVGGEGYAAYSTVDITLYSEPTLLATVVTDAQGSFRQEITIPAGATVGEHTIIASGVDAAGNPYYMKLPVTVAPQLAQTGSRATGILVAAIALLSVGAVLVVLGWRRRPAVRLGR</sequence>
<dbReference type="InterPro" id="IPR013783">
    <property type="entry name" value="Ig-like_fold"/>
</dbReference>
<dbReference type="Gene3D" id="2.60.40.10">
    <property type="entry name" value="Immunoglobulins"/>
    <property type="match status" value="1"/>
</dbReference>
<reference evidence="5 6" key="1">
    <citation type="journal article" date="2019" name="Int. J. Syst. Evol. Microbiol.">
        <title>The Global Catalogue of Microorganisms (GCM) 10K type strain sequencing project: providing services to taxonomists for standard genome sequencing and annotation.</title>
        <authorList>
            <consortium name="The Broad Institute Genomics Platform"/>
            <consortium name="The Broad Institute Genome Sequencing Center for Infectious Disease"/>
            <person name="Wu L."/>
            <person name="Ma J."/>
        </authorList>
    </citation>
    <scope>NUCLEOTIDE SEQUENCE [LARGE SCALE GENOMIC DNA]</scope>
    <source>
        <strain evidence="5 6">JCM 13250</strain>
    </source>
</reference>
<accession>A0ABN2MD32</accession>
<keyword evidence="2" id="KW-0119">Carbohydrate metabolism</keyword>
<evidence type="ECO:0000313" key="6">
    <source>
        <dbReference type="Proteomes" id="UP001500218"/>
    </source>
</evidence>
<proteinExistence type="predicted"/>
<dbReference type="InterPro" id="IPR036116">
    <property type="entry name" value="FN3_sf"/>
</dbReference>
<keyword evidence="2" id="KW-0624">Polysaccharide degradation</keyword>
<protein>
    <recommendedName>
        <fullName evidence="4">Fibronectin type-III domain-containing protein</fullName>
    </recommendedName>
</protein>
<organism evidence="5 6">
    <name type="scientific">Luedemannella flava</name>
    <dbReference type="NCBI Taxonomy" id="349316"/>
    <lineage>
        <taxon>Bacteria</taxon>
        <taxon>Bacillati</taxon>
        <taxon>Actinomycetota</taxon>
        <taxon>Actinomycetes</taxon>
        <taxon>Micromonosporales</taxon>
        <taxon>Micromonosporaceae</taxon>
        <taxon>Luedemannella</taxon>
    </lineage>
</organism>
<keyword evidence="3" id="KW-1133">Transmembrane helix</keyword>
<name>A0ABN2MD32_9ACTN</name>
<keyword evidence="1" id="KW-0378">Hydrolase</keyword>
<dbReference type="EMBL" id="BAAALT010000182">
    <property type="protein sequence ID" value="GAA1821462.1"/>
    <property type="molecule type" value="Genomic_DNA"/>
</dbReference>
<keyword evidence="1" id="KW-0326">Glycosidase</keyword>
<comment type="caution">
    <text evidence="5">The sequence shown here is derived from an EMBL/GenBank/DDBJ whole genome shotgun (WGS) entry which is preliminary data.</text>
</comment>
<keyword evidence="3" id="KW-0812">Transmembrane</keyword>
<dbReference type="SUPFAM" id="SSF49265">
    <property type="entry name" value="Fibronectin type III"/>
    <property type="match status" value="1"/>
</dbReference>
<dbReference type="InterPro" id="IPR003961">
    <property type="entry name" value="FN3_dom"/>
</dbReference>